<dbReference type="Pfam" id="PF09586">
    <property type="entry name" value="YfhO"/>
    <property type="match status" value="1"/>
</dbReference>
<feature type="transmembrane region" description="Helical" evidence="1">
    <location>
        <begin position="66"/>
        <end position="85"/>
    </location>
</feature>
<dbReference type="AlphaFoldDB" id="A0ABD6XHE4"/>
<sequence>MIWHAFSMPNGYSQREAYIILLVLVTIGYIGSTYVSSGYINFIIAGIIWSLISIFITYRWNFLSNQQLLVDILLIIIEILAIILMYKKSKKYIWLFLFIILGEIGFSYYPRENAIAQTSIPMDSYIKLIEVNQNVLTKLNKNDHSFHRIGSTIQLNENDPLMYGYDGLSTYVSQQSKESTNYLSALGYYQKHSWIRWSSFNNGSTAAVNRILGLKYVIAPKNKNLLDATISGKSMSTSDSAPNFPKGIKENSDDFNIYKDKGALPIVFKIENTAKNVVVNYNPVDNPFLKLNSLFLQGFGISNMYQEVKSSLIKQNEVSKEYVIDVVSDGNVYCYLPIDQNIVTESSIKVSVNTYNNNVWGENGIVYLGPYKKGIKIHVNYESKDTQSINPVFAVEHEGSLLELNKFRKGIADIKVNGDLISFDKKTEDTNLAISVPYDSAWTAEINGKPEQTYKTLGGLLEIRVIEKGKVNLKYNVPGLRVSIIISTISVILLCLCLVLKRNS</sequence>
<feature type="transmembrane region" description="Helical" evidence="1">
    <location>
        <begin position="17"/>
        <end position="35"/>
    </location>
</feature>
<dbReference type="RefSeq" id="WP_003701166.1">
    <property type="nucleotide sequence ID" value="NZ_CBCRTQ010000003.1"/>
</dbReference>
<comment type="caution">
    <text evidence="2">The sequence shown here is derived from an EMBL/GenBank/DDBJ whole genome shotgun (WGS) entry which is preliminary data.</text>
</comment>
<protein>
    <recommendedName>
        <fullName evidence="4">YfhO family protein</fullName>
    </recommendedName>
</protein>
<keyword evidence="1" id="KW-1133">Transmembrane helix</keyword>
<keyword evidence="1" id="KW-0812">Transmembrane</keyword>
<feature type="transmembrane region" description="Helical" evidence="1">
    <location>
        <begin position="92"/>
        <end position="109"/>
    </location>
</feature>
<dbReference type="InterPro" id="IPR018580">
    <property type="entry name" value="Uncharacterised_YfhO"/>
</dbReference>
<accession>A0ABD6XHE4</accession>
<evidence type="ECO:0000313" key="3">
    <source>
        <dbReference type="Proteomes" id="UP000244552"/>
    </source>
</evidence>
<dbReference type="PANTHER" id="PTHR38454">
    <property type="entry name" value="INTEGRAL MEMBRANE PROTEIN-RELATED"/>
    <property type="match status" value="1"/>
</dbReference>
<feature type="transmembrane region" description="Helical" evidence="1">
    <location>
        <begin position="480"/>
        <end position="500"/>
    </location>
</feature>
<keyword evidence="1" id="KW-0472">Membrane</keyword>
<evidence type="ECO:0000313" key="2">
    <source>
        <dbReference type="EMBL" id="PTR96515.1"/>
    </source>
</evidence>
<proteinExistence type="predicted"/>
<feature type="transmembrane region" description="Helical" evidence="1">
    <location>
        <begin position="42"/>
        <end position="60"/>
    </location>
</feature>
<reference evidence="2 3" key="1">
    <citation type="journal article" date="2018" name="Genome Announc.">
        <title>Fifty-Six Draft Genome Sequences of 10 Lactobacillus Species from 22 Commercial Dietary Supplements.</title>
        <authorList>
            <person name="Gangiredla J."/>
            <person name="Barnaba T.J."/>
            <person name="Mammel M.K."/>
            <person name="Lacher D.W."/>
            <person name="Elkins C.A."/>
            <person name="Lampel K.A."/>
            <person name="Whitehouse C.A."/>
            <person name="Tartera C."/>
        </authorList>
    </citation>
    <scope>NUCLEOTIDE SEQUENCE [LARGE SCALE GENOMIC DNA]</scope>
    <source>
        <strain evidence="2 3">DS11_12</strain>
    </source>
</reference>
<evidence type="ECO:0000256" key="1">
    <source>
        <dbReference type="SAM" id="Phobius"/>
    </source>
</evidence>
<gene>
    <name evidence="2" type="ORF">DBP89_03960</name>
</gene>
<evidence type="ECO:0008006" key="4">
    <source>
        <dbReference type="Google" id="ProtNLM"/>
    </source>
</evidence>
<dbReference type="PANTHER" id="PTHR38454:SF1">
    <property type="entry name" value="INTEGRAL MEMBRANE PROTEIN"/>
    <property type="match status" value="1"/>
</dbReference>
<name>A0ABD6XHE4_9LACO</name>
<dbReference type="EMBL" id="QAGV01000003">
    <property type="protein sequence ID" value="PTR96515.1"/>
    <property type="molecule type" value="Genomic_DNA"/>
</dbReference>
<dbReference type="Proteomes" id="UP000244552">
    <property type="component" value="Unassembled WGS sequence"/>
</dbReference>
<organism evidence="2 3">
    <name type="scientific">Ligilactobacillus salivarius</name>
    <dbReference type="NCBI Taxonomy" id="1624"/>
    <lineage>
        <taxon>Bacteria</taxon>
        <taxon>Bacillati</taxon>
        <taxon>Bacillota</taxon>
        <taxon>Bacilli</taxon>
        <taxon>Lactobacillales</taxon>
        <taxon>Lactobacillaceae</taxon>
        <taxon>Ligilactobacillus</taxon>
    </lineage>
</organism>